<dbReference type="Proteomes" id="UP001634413">
    <property type="component" value="Unassembled WGS sequence"/>
</dbReference>
<comment type="caution">
    <text evidence="1">The sequence shown here is derived from an EMBL/GenBank/DDBJ whole genome shotgun (WGS) entry which is preliminary data.</text>
</comment>
<name>A0ABW9KF80_9FIRM</name>
<evidence type="ECO:0000313" key="2">
    <source>
        <dbReference type="Proteomes" id="UP001634413"/>
    </source>
</evidence>
<protein>
    <submittedName>
        <fullName evidence="1">Uncharacterized protein</fullName>
    </submittedName>
</protein>
<dbReference type="EMBL" id="JBDLBQ010000007">
    <property type="protein sequence ID" value="MFN2102852.1"/>
    <property type="molecule type" value="Genomic_DNA"/>
</dbReference>
<sequence>MEELNKNILNVTQDLGLDVTISNNILATIEKLSDLLKGVCLDDLDLIKDSICNVYITLVVGNELDSKVDLDKIYTIMREFRKVSKKPCESKLIIIEQIAKLINFIVGVQNYKKLVASGIIDVLLTVGDYYKIDIIDSIKQSPHL</sequence>
<evidence type="ECO:0000313" key="1">
    <source>
        <dbReference type="EMBL" id="MFN2102852.1"/>
    </source>
</evidence>
<organism evidence="1 2">
    <name type="scientific">Finegoldia dalianensis</name>
    <dbReference type="NCBI Taxonomy" id="3145239"/>
    <lineage>
        <taxon>Bacteria</taxon>
        <taxon>Bacillati</taxon>
        <taxon>Bacillota</taxon>
        <taxon>Tissierellia</taxon>
        <taxon>Tissierellales</taxon>
        <taxon>Peptoniphilaceae</taxon>
        <taxon>Finegoldia</taxon>
    </lineage>
</organism>
<dbReference type="RefSeq" id="WP_412701997.1">
    <property type="nucleotide sequence ID" value="NZ_JBDLBQ010000007.1"/>
</dbReference>
<accession>A0ABW9KF80</accession>
<reference evidence="1 2" key="1">
    <citation type="journal article" date="2024" name="Anaerobe">
        <title>The identification of Finegoldia dalianensis sp. nov., isolated from the pus of a patient with skin abscess and genomic analysis of the strains belonging to Finegoldia genus.</title>
        <authorList>
            <person name="Li Y."/>
            <person name="Wang Y."/>
            <person name="Xiao D."/>
            <person name="Wang J."/>
            <person name="Jin D."/>
        </authorList>
    </citation>
    <scope>NUCLEOTIDE SEQUENCE [LARGE SCALE GENOMIC DNA]</scope>
    <source>
        <strain evidence="1 2">LY240594</strain>
    </source>
</reference>
<keyword evidence="2" id="KW-1185">Reference proteome</keyword>
<proteinExistence type="predicted"/>
<gene>
    <name evidence="1" type="ORF">ABDJ34_08055</name>
</gene>